<feature type="binding site" evidence="15">
    <location>
        <position position="33"/>
    </location>
    <ligand>
        <name>Mg(2+)</name>
        <dbReference type="ChEBI" id="CHEBI:18420"/>
        <label>2</label>
    </ligand>
</feature>
<dbReference type="PROSITE" id="PS51711">
    <property type="entry name" value="G_FEOB"/>
    <property type="match status" value="1"/>
</dbReference>
<feature type="transmembrane region" description="Helical" evidence="16">
    <location>
        <begin position="503"/>
        <end position="522"/>
    </location>
</feature>
<dbReference type="Pfam" id="PF02421">
    <property type="entry name" value="FeoB_N"/>
    <property type="match status" value="1"/>
</dbReference>
<feature type="transmembrane region" description="Helical" evidence="16">
    <location>
        <begin position="336"/>
        <end position="358"/>
    </location>
</feature>
<feature type="binding site" evidence="15">
    <location>
        <position position="34"/>
    </location>
    <ligand>
        <name>Mg(2+)</name>
        <dbReference type="ChEBI" id="CHEBI:18420"/>
        <label>2</label>
    </ligand>
</feature>
<evidence type="ECO:0000256" key="8">
    <source>
        <dbReference type="ARBA" id="ARBA00022989"/>
    </source>
</evidence>
<dbReference type="InterPro" id="IPR030389">
    <property type="entry name" value="G_FEOB_dom"/>
</dbReference>
<dbReference type="GO" id="GO:0015093">
    <property type="term" value="F:ferrous iron transmembrane transporter activity"/>
    <property type="evidence" value="ECO:0007669"/>
    <property type="project" value="UniProtKB-UniRule"/>
</dbReference>
<dbReference type="Pfam" id="PF07664">
    <property type="entry name" value="FeoB_C"/>
    <property type="match status" value="1"/>
</dbReference>
<evidence type="ECO:0000256" key="14">
    <source>
        <dbReference type="PIRSR" id="PIRSR603373-1"/>
    </source>
</evidence>
<feature type="binding site" evidence="15">
    <location>
        <position position="36"/>
    </location>
    <ligand>
        <name>Mg(2+)</name>
        <dbReference type="ChEBI" id="CHEBI:18420"/>
        <label>2</label>
    </ligand>
</feature>
<keyword evidence="3" id="KW-1003">Cell membrane</keyword>
<feature type="binding site" evidence="14">
    <location>
        <begin position="134"/>
        <end position="137"/>
    </location>
    <ligand>
        <name>GTP</name>
        <dbReference type="ChEBI" id="CHEBI:37565"/>
        <label>1</label>
    </ligand>
</feature>
<feature type="transmembrane region" description="Helical" evidence="16">
    <location>
        <begin position="570"/>
        <end position="593"/>
    </location>
</feature>
<evidence type="ECO:0000256" key="12">
    <source>
        <dbReference type="ARBA" id="ARBA00023136"/>
    </source>
</evidence>
<dbReference type="EMBL" id="CP023315">
    <property type="protein sequence ID" value="ATC32916.1"/>
    <property type="molecule type" value="Genomic_DNA"/>
</dbReference>
<keyword evidence="6 16" id="KW-0812">Transmembrane</keyword>
<dbReference type="SUPFAM" id="SSF52540">
    <property type="entry name" value="P-loop containing nucleoside triphosphate hydrolases"/>
    <property type="match status" value="1"/>
</dbReference>
<dbReference type="InterPro" id="IPR027417">
    <property type="entry name" value="P-loop_NTPase"/>
</dbReference>
<dbReference type="PRINTS" id="PR00326">
    <property type="entry name" value="GTP1OBG"/>
</dbReference>
<keyword evidence="11 14" id="KW-0342">GTP-binding</keyword>
<dbReference type="AlphaFoldDB" id="A0A290MLH4"/>
<feature type="transmembrane region" description="Helical" evidence="16">
    <location>
        <begin position="231"/>
        <end position="250"/>
    </location>
</feature>
<dbReference type="GO" id="GO:0005886">
    <property type="term" value="C:plasma membrane"/>
    <property type="evidence" value="ECO:0007669"/>
    <property type="project" value="UniProtKB-SubCell"/>
</dbReference>
<keyword evidence="5" id="KW-0997">Cell inner membrane</keyword>
<protein>
    <recommendedName>
        <fullName evidence="13 16">Ferrous iron transport protein B</fullName>
    </recommendedName>
</protein>
<evidence type="ECO:0000313" key="18">
    <source>
        <dbReference type="EMBL" id="ATC32916.1"/>
    </source>
</evidence>
<evidence type="ECO:0000256" key="9">
    <source>
        <dbReference type="ARBA" id="ARBA00023004"/>
    </source>
</evidence>
<comment type="subcellular location">
    <subcellularLocation>
        <location evidence="1 16">Cell inner membrane</location>
        <topology evidence="1 16">Multi-pass membrane protein</topology>
    </subcellularLocation>
</comment>
<dbReference type="InterPro" id="IPR006073">
    <property type="entry name" value="GTP-bd"/>
</dbReference>
<dbReference type="InterPro" id="IPR011640">
    <property type="entry name" value="Fe2_transport_prot_B_C"/>
</dbReference>
<evidence type="ECO:0000256" key="11">
    <source>
        <dbReference type="ARBA" id="ARBA00023134"/>
    </source>
</evidence>
<feature type="transmembrane region" description="Helical" evidence="16">
    <location>
        <begin position="472"/>
        <end position="491"/>
    </location>
</feature>
<feature type="binding site" evidence="15">
    <location>
        <position position="37"/>
    </location>
    <ligand>
        <name>Mg(2+)</name>
        <dbReference type="ChEBI" id="CHEBI:18420"/>
        <label>2</label>
    </ligand>
</feature>
<feature type="transmembrane region" description="Helical" evidence="16">
    <location>
        <begin position="370"/>
        <end position="396"/>
    </location>
</feature>
<dbReference type="CDD" id="cd01879">
    <property type="entry name" value="FeoB"/>
    <property type="match status" value="1"/>
</dbReference>
<evidence type="ECO:0000256" key="1">
    <source>
        <dbReference type="ARBA" id="ARBA00004429"/>
    </source>
</evidence>
<keyword evidence="15" id="KW-0479">Metal-binding</keyword>
<feature type="domain" description="FeoB-type G" evidence="17">
    <location>
        <begin position="15"/>
        <end position="183"/>
    </location>
</feature>
<evidence type="ECO:0000256" key="4">
    <source>
        <dbReference type="ARBA" id="ARBA00022496"/>
    </source>
</evidence>
<keyword evidence="8 16" id="KW-1133">Transmembrane helix</keyword>
<comment type="similarity">
    <text evidence="16">Belongs to the TRAFAC class TrmE-Era-EngA-EngB-Septin-like GTPase superfamily. FeoB GTPase (TC 9.A.8) family.</text>
</comment>
<keyword evidence="12 16" id="KW-0472">Membrane</keyword>
<dbReference type="GO" id="GO:0046872">
    <property type="term" value="F:metal ion binding"/>
    <property type="evidence" value="ECO:0007669"/>
    <property type="project" value="UniProtKB-KW"/>
</dbReference>
<evidence type="ECO:0000259" key="17">
    <source>
        <dbReference type="PROSITE" id="PS51711"/>
    </source>
</evidence>
<dbReference type="Gene3D" id="3.40.50.300">
    <property type="entry name" value="P-loop containing nucleotide triphosphate hydrolases"/>
    <property type="match status" value="1"/>
</dbReference>
<organism evidence="18 19">
    <name type="scientific">Caulobacter vibrioides</name>
    <name type="common">Caulobacter crescentus</name>
    <dbReference type="NCBI Taxonomy" id="155892"/>
    <lineage>
        <taxon>Bacteria</taxon>
        <taxon>Pseudomonadati</taxon>
        <taxon>Pseudomonadota</taxon>
        <taxon>Alphaproteobacteria</taxon>
        <taxon>Caulobacterales</taxon>
        <taxon>Caulobacteraceae</taxon>
        <taxon>Caulobacter</taxon>
    </lineage>
</organism>
<dbReference type="NCBIfam" id="TIGR00437">
    <property type="entry name" value="feoB"/>
    <property type="match status" value="1"/>
</dbReference>
<keyword evidence="7 14" id="KW-0547">Nucleotide-binding</keyword>
<dbReference type="InterPro" id="IPR050860">
    <property type="entry name" value="FeoB_GTPase"/>
</dbReference>
<dbReference type="Pfam" id="PF07670">
    <property type="entry name" value="Gate"/>
    <property type="match status" value="2"/>
</dbReference>
<gene>
    <name evidence="18" type="primary">feoB</name>
    <name evidence="18" type="ORF">CA606_11560</name>
</gene>
<dbReference type="InterPro" id="IPR011642">
    <property type="entry name" value="Gate_dom"/>
</dbReference>
<feature type="binding site" evidence="14">
    <location>
        <begin position="22"/>
        <end position="29"/>
    </location>
    <ligand>
        <name>GTP</name>
        <dbReference type="ChEBI" id="CHEBI:37565"/>
        <label>1</label>
    </ligand>
</feature>
<feature type="transmembrane region" description="Helical" evidence="16">
    <location>
        <begin position="600"/>
        <end position="625"/>
    </location>
</feature>
<proteinExistence type="inferred from homology"/>
<keyword evidence="2 16" id="KW-0813">Transport</keyword>
<evidence type="ECO:0000256" key="5">
    <source>
        <dbReference type="ARBA" id="ARBA00022519"/>
    </source>
</evidence>
<evidence type="ECO:0000256" key="2">
    <source>
        <dbReference type="ARBA" id="ARBA00022448"/>
    </source>
</evidence>
<keyword evidence="9 16" id="KW-0408">Iron</keyword>
<dbReference type="PANTHER" id="PTHR43185:SF1">
    <property type="entry name" value="FE(2+) TRANSPORTER FEOB"/>
    <property type="match status" value="1"/>
</dbReference>
<keyword evidence="10" id="KW-0406">Ion transport</keyword>
<accession>A0A290MLH4</accession>
<evidence type="ECO:0000256" key="10">
    <source>
        <dbReference type="ARBA" id="ARBA00023065"/>
    </source>
</evidence>
<dbReference type="FunFam" id="3.40.50.300:FF:000426">
    <property type="entry name" value="Ferrous iron transport protein B"/>
    <property type="match status" value="1"/>
</dbReference>
<evidence type="ECO:0000256" key="16">
    <source>
        <dbReference type="RuleBase" id="RU362098"/>
    </source>
</evidence>
<dbReference type="GO" id="GO:0005525">
    <property type="term" value="F:GTP binding"/>
    <property type="evidence" value="ECO:0007669"/>
    <property type="project" value="UniProtKB-KW"/>
</dbReference>
<feature type="binding site" evidence="14">
    <location>
        <begin position="163"/>
        <end position="165"/>
    </location>
    <ligand>
        <name>GTP</name>
        <dbReference type="ChEBI" id="CHEBI:37565"/>
        <label>1</label>
    </ligand>
</feature>
<feature type="transmembrane region" description="Helical" evidence="16">
    <location>
        <begin position="287"/>
        <end position="316"/>
    </location>
</feature>
<keyword evidence="4 16" id="KW-0410">Iron transport</keyword>
<keyword evidence="15" id="KW-0460">Magnesium</keyword>
<evidence type="ECO:0000256" key="15">
    <source>
        <dbReference type="PIRSR" id="PIRSR603373-2"/>
    </source>
</evidence>
<dbReference type="InterPro" id="IPR003373">
    <property type="entry name" value="Fe2_transport_prot-B"/>
</dbReference>
<evidence type="ECO:0000256" key="3">
    <source>
        <dbReference type="ARBA" id="ARBA00022475"/>
    </source>
</evidence>
<reference evidence="19" key="1">
    <citation type="submission" date="2017-09" db="EMBL/GenBank/DDBJ databases">
        <title>Genome evolution observed in wild isolates of Caulobacter crescentus.</title>
        <authorList>
            <person name="Ely B."/>
            <person name="Wilson K."/>
            <person name="Scott D."/>
        </authorList>
    </citation>
    <scope>NUCLEOTIDE SEQUENCE [LARGE SCALE GENOMIC DNA]</scope>
    <source>
        <strain evidence="19">CB13b1a</strain>
    </source>
</reference>
<dbReference type="Proteomes" id="UP000217311">
    <property type="component" value="Chromosome"/>
</dbReference>
<evidence type="ECO:0000256" key="13">
    <source>
        <dbReference type="NCBIfam" id="TIGR00437"/>
    </source>
</evidence>
<dbReference type="RefSeq" id="WP_096052316.1">
    <property type="nucleotide sequence ID" value="NZ_CP023315.3"/>
</dbReference>
<feature type="transmembrane region" description="Helical" evidence="16">
    <location>
        <begin position="402"/>
        <end position="426"/>
    </location>
</feature>
<feature type="binding site" evidence="14">
    <location>
        <begin position="47"/>
        <end position="51"/>
    </location>
    <ligand>
        <name>GTP</name>
        <dbReference type="ChEBI" id="CHEBI:37565"/>
        <label>1</label>
    </ligand>
</feature>
<feature type="transmembrane region" description="Helical" evidence="16">
    <location>
        <begin position="529"/>
        <end position="550"/>
    </location>
</feature>
<feature type="binding site" evidence="14">
    <location>
        <begin position="69"/>
        <end position="72"/>
    </location>
    <ligand>
        <name>GTP</name>
        <dbReference type="ChEBI" id="CHEBI:37565"/>
        <label>1</label>
    </ligand>
</feature>
<sequence length="631" mass="68180">MTPDSGAAAPPIADTARIALVGNPNSGKTALFNALTGSRQKVANYAGVTVERKEGVLTAPSGRQIRVLDLPGTYSLRARSPDEVVTRDAVLGKLAGEDAPQALVCVADATNLRLVLRLALELKQVGRPFVLALNMFDIAQRQGLRIDVERLQAEIGAPIVTTVATRKRGLPELLDKVEALVDRDALSGDNVWHEPSPAEIRAAHAEAQRIFKLCVKPPERPDTMTGKIDDVLLHPVAGLAILLGLLFVMFQAVFTWATPAMDVIDGGFAALIELTNTRLPQGLLTSFIADGLIAGVGSVLVFLPQILILFFFILLLEDSGYMSRAAFLMDKIMGGAGLHGRAFIPLLSSFACAIPGIMSTRVIDNRQDRLTTILVAPLMTCSARIPVYTLIIGAFIPNQTVWGVLSLQGLVMFGLYASGIVSALLVSFVIRRVFWRGAVEPFMMELPTYRWPEPRNVLMNLWTRARIFISRAGRIIMPLMVLVWVLSTFPYPPEGATGPAIDYSIAGQLGQFLAPLMAPIGFNWQMTVALIPGMAAREVAVAVLGTVYAVGGEDGETGALSTLLKNQWSLASALSFLAWYVFAPQCLPTLGVVKRETNSWVWPTVMFVYMVALAYIAAFITYHVAVALGAG</sequence>
<evidence type="ECO:0000256" key="7">
    <source>
        <dbReference type="ARBA" id="ARBA00022741"/>
    </source>
</evidence>
<evidence type="ECO:0000313" key="19">
    <source>
        <dbReference type="Proteomes" id="UP000217311"/>
    </source>
</evidence>
<name>A0A290MLH4_CAUVI</name>
<comment type="function">
    <text evidence="16">Probable transporter of a GTP-driven Fe(2+) uptake system.</text>
</comment>
<evidence type="ECO:0000256" key="6">
    <source>
        <dbReference type="ARBA" id="ARBA00022692"/>
    </source>
</evidence>
<dbReference type="PANTHER" id="PTHR43185">
    <property type="entry name" value="FERROUS IRON TRANSPORT PROTEIN B"/>
    <property type="match status" value="1"/>
</dbReference>